<evidence type="ECO:0000313" key="1">
    <source>
        <dbReference type="EMBL" id="MBN7773312.1"/>
    </source>
</evidence>
<gene>
    <name evidence="1" type="ORF">JYB65_08060</name>
</gene>
<evidence type="ECO:0000313" key="2">
    <source>
        <dbReference type="Proteomes" id="UP000664545"/>
    </source>
</evidence>
<name>A0A939D8S0_CLOAM</name>
<accession>A0A939D8S0</accession>
<dbReference type="Proteomes" id="UP000664545">
    <property type="component" value="Unassembled WGS sequence"/>
</dbReference>
<dbReference type="PANTHER" id="PTHR34070:SF1">
    <property type="entry name" value="DNA ALKYLATION REPAIR PROTEIN"/>
    <property type="match status" value="1"/>
</dbReference>
<dbReference type="PANTHER" id="PTHR34070">
    <property type="entry name" value="ARMADILLO-TYPE FOLD"/>
    <property type="match status" value="1"/>
</dbReference>
<proteinExistence type="predicted"/>
<protein>
    <submittedName>
        <fullName evidence="1">DNA alkylation repair protein</fullName>
    </submittedName>
</protein>
<dbReference type="InterPro" id="IPR016024">
    <property type="entry name" value="ARM-type_fold"/>
</dbReference>
<dbReference type="SUPFAM" id="SSF48371">
    <property type="entry name" value="ARM repeat"/>
    <property type="match status" value="1"/>
</dbReference>
<organism evidence="1 2">
    <name type="scientific">Clostridium aminobutyricum</name>
    <dbReference type="NCBI Taxonomy" id="33953"/>
    <lineage>
        <taxon>Bacteria</taxon>
        <taxon>Bacillati</taxon>
        <taxon>Bacillota</taxon>
        <taxon>Clostridia</taxon>
        <taxon>Eubacteriales</taxon>
        <taxon>Clostridiaceae</taxon>
        <taxon>Clostridium</taxon>
    </lineage>
</organism>
<dbReference type="Gene3D" id="1.25.10.90">
    <property type="match status" value="1"/>
</dbReference>
<dbReference type="EMBL" id="JAFJZZ010000002">
    <property type="protein sequence ID" value="MBN7773312.1"/>
    <property type="molecule type" value="Genomic_DNA"/>
</dbReference>
<dbReference type="CDD" id="cd06561">
    <property type="entry name" value="AlkD_like"/>
    <property type="match status" value="1"/>
</dbReference>
<keyword evidence="2" id="KW-1185">Reference proteome</keyword>
<dbReference type="RefSeq" id="WP_206582135.1">
    <property type="nucleotide sequence ID" value="NZ_JAFJZZ010000002.1"/>
</dbReference>
<reference evidence="1" key="1">
    <citation type="submission" date="2021-02" db="EMBL/GenBank/DDBJ databases">
        <title>Abyssanaerobacter marinus gen.nov., sp., nov, anaerobic bacterium isolated from the Onnuri vent field of Indian Ocean and suggestion of Mogibacteriaceae fam. nov., and proposal of reclassification of ambiguous this family's genus member.</title>
        <authorList>
            <person name="Kim Y.J."/>
            <person name="Yang J.-A."/>
        </authorList>
    </citation>
    <scope>NUCLEOTIDE SEQUENCE</scope>
    <source>
        <strain evidence="1">DSM 2634</strain>
    </source>
</reference>
<comment type="caution">
    <text evidence="1">The sequence shown here is derived from an EMBL/GenBank/DDBJ whole genome shotgun (WGS) entry which is preliminary data.</text>
</comment>
<dbReference type="AlphaFoldDB" id="A0A939D8S0"/>
<sequence length="235" mass="28045">MKREEVRERLENQAEQSYKEFNDKIVPGVKNAIGVRLPALRKLAKEMAKEDYKEYFDELEHTEKASLYHEELLLQGILIGIIKVTPSERMEYIKKFVFKIDNWAVCDTFCSGLKFTKDNGPLMWEFIQPYLTDEREFFVRFGVVMLMCYYIDEEHIERDIEILEGIQQEGYYTKMAVAWALSLCYVKFPEITRSFFEKSNNKLDDFAYNKAIQKIKESYRVTKEEKAYLHSLKRK</sequence>
<dbReference type="Pfam" id="PF08713">
    <property type="entry name" value="DNA_alkylation"/>
    <property type="match status" value="1"/>
</dbReference>
<dbReference type="InterPro" id="IPR014825">
    <property type="entry name" value="DNA_alkylation"/>
</dbReference>